<evidence type="ECO:0000313" key="4">
    <source>
        <dbReference type="Proteomes" id="UP001379533"/>
    </source>
</evidence>
<feature type="compositionally biased region" description="Basic and acidic residues" evidence="1">
    <location>
        <begin position="30"/>
        <end position="39"/>
    </location>
</feature>
<evidence type="ECO:0000256" key="1">
    <source>
        <dbReference type="SAM" id="MobiDB-lite"/>
    </source>
</evidence>
<dbReference type="RefSeq" id="WP_394849333.1">
    <property type="nucleotide sequence ID" value="NZ_CP089982.1"/>
</dbReference>
<feature type="chain" id="PRO_5047314645" evidence="2">
    <location>
        <begin position="23"/>
        <end position="409"/>
    </location>
</feature>
<keyword evidence="2" id="KW-0732">Signal</keyword>
<gene>
    <name evidence="3" type="ORF">LZC95_18030</name>
</gene>
<protein>
    <submittedName>
        <fullName evidence="3">Uncharacterized protein</fullName>
    </submittedName>
</protein>
<feature type="region of interest" description="Disordered" evidence="1">
    <location>
        <begin position="20"/>
        <end position="76"/>
    </location>
</feature>
<keyword evidence="4" id="KW-1185">Reference proteome</keyword>
<dbReference type="EMBL" id="CP089982">
    <property type="protein sequence ID" value="WXB00374.1"/>
    <property type="molecule type" value="Genomic_DNA"/>
</dbReference>
<feature type="region of interest" description="Disordered" evidence="1">
    <location>
        <begin position="326"/>
        <end position="372"/>
    </location>
</feature>
<sequence length="409" mass="38331">MNVRYGSWLVCGALIACSSASSSVGNDPTPIREGEDPTPRVDAGGDASPATDAGNDCAATPDARPASRVTPSNLPSDICDVPGTDALVVPAGTTMLLDPSGACDALVPQGEGLPSICVRKYASVSVEGTLSLRASAPGSPAMAIVATDGFTLAAGGIIDGSGGGSAQEAPAAPDRRGTGYMGPLSSGGGGAGHVTLGGGTGSCMPDMPNHCSGIAYGPTTGAALVSGAPGASGSDGSYAPAKGGAPGRGGGAVQLVSCGALHLAGSISVSGAPGGKGDNFIEPPHEYPHPSPYEAAAGGGGGGSGGTLVIEAARITTSGASLRAVGGAGGNGGDTWRVTPPYGGAGAAGGAGGTGASPPGEGGAGDSRNYAGGGGGGSVGRIIVNVPADASVPDIASDPPASIGVIATH</sequence>
<dbReference type="Proteomes" id="UP001379533">
    <property type="component" value="Chromosome"/>
</dbReference>
<evidence type="ECO:0000313" key="3">
    <source>
        <dbReference type="EMBL" id="WXB00374.1"/>
    </source>
</evidence>
<feature type="region of interest" description="Disordered" evidence="1">
    <location>
        <begin position="161"/>
        <end position="186"/>
    </location>
</feature>
<feature type="signal peptide" evidence="2">
    <location>
        <begin position="1"/>
        <end position="22"/>
    </location>
</feature>
<reference evidence="3 4" key="1">
    <citation type="submission" date="2021-12" db="EMBL/GenBank/DDBJ databases">
        <title>Discovery of the Pendulisporaceae a myxobacterial family with distinct sporulation behavior and unique specialized metabolism.</title>
        <authorList>
            <person name="Garcia R."/>
            <person name="Popoff A."/>
            <person name="Bader C.D."/>
            <person name="Loehr J."/>
            <person name="Walesch S."/>
            <person name="Walt C."/>
            <person name="Boldt J."/>
            <person name="Bunk B."/>
            <person name="Haeckl F.J.F.P.J."/>
            <person name="Gunesch A.P."/>
            <person name="Birkelbach J."/>
            <person name="Nuebel U."/>
            <person name="Pietschmann T."/>
            <person name="Bach T."/>
            <person name="Mueller R."/>
        </authorList>
    </citation>
    <scope>NUCLEOTIDE SEQUENCE [LARGE SCALE GENOMIC DNA]</scope>
    <source>
        <strain evidence="3 4">MSr12523</strain>
    </source>
</reference>
<feature type="compositionally biased region" description="Gly residues" evidence="1">
    <location>
        <begin position="343"/>
        <end position="372"/>
    </location>
</feature>
<accession>A0ABZ2KST8</accession>
<dbReference type="PROSITE" id="PS51257">
    <property type="entry name" value="PROKAR_LIPOPROTEIN"/>
    <property type="match status" value="1"/>
</dbReference>
<feature type="region of interest" description="Disordered" evidence="1">
    <location>
        <begin position="274"/>
        <end position="301"/>
    </location>
</feature>
<evidence type="ECO:0000256" key="2">
    <source>
        <dbReference type="SAM" id="SignalP"/>
    </source>
</evidence>
<name>A0ABZ2KST8_9BACT</name>
<proteinExistence type="predicted"/>
<organism evidence="3 4">
    <name type="scientific">Pendulispora brunnea</name>
    <dbReference type="NCBI Taxonomy" id="2905690"/>
    <lineage>
        <taxon>Bacteria</taxon>
        <taxon>Pseudomonadati</taxon>
        <taxon>Myxococcota</taxon>
        <taxon>Myxococcia</taxon>
        <taxon>Myxococcales</taxon>
        <taxon>Sorangiineae</taxon>
        <taxon>Pendulisporaceae</taxon>
        <taxon>Pendulispora</taxon>
    </lineage>
</organism>